<dbReference type="STRING" id="27349.A0A0L6V2V8"/>
<evidence type="ECO:0000313" key="2">
    <source>
        <dbReference type="EMBL" id="KNZ55091.1"/>
    </source>
</evidence>
<feature type="compositionally biased region" description="Low complexity" evidence="1">
    <location>
        <begin position="246"/>
        <end position="261"/>
    </location>
</feature>
<sequence>MRTSFQSRSSEYYLHHITPYYLEEEEEDNQEKAHEEQDHEGKQEHGDPKEEKPTSAEDQPKAEEPQTKEKIEDYPRHEPMDKKPEQFRICANELRPMTNESKRNSMVIFREDVRSRESSVATREGGTRFSFSNVDERRRSSVQSSRDSSTSPRSSPSYGNDSVERAESVRSRTSTVRSTASSFVEIILSSCCQAYSAAFIPPAPVEDRSAISRSTPKSHLPSPLKRLVRRNLDARPNSAWKRLSSHSAFLPSSSDKPPSSSATNPSDLVSSLFSKKVHLP</sequence>
<gene>
    <name evidence="2" type="ORF">VP01_276g11</name>
</gene>
<feature type="compositionally biased region" description="Polar residues" evidence="1">
    <location>
        <begin position="1"/>
        <end position="10"/>
    </location>
</feature>
<feature type="compositionally biased region" description="Basic and acidic residues" evidence="1">
    <location>
        <begin position="30"/>
        <end position="86"/>
    </location>
</feature>
<evidence type="ECO:0000256" key="1">
    <source>
        <dbReference type="SAM" id="MobiDB-lite"/>
    </source>
</evidence>
<evidence type="ECO:0000313" key="3">
    <source>
        <dbReference type="Proteomes" id="UP000037035"/>
    </source>
</evidence>
<proteinExistence type="predicted"/>
<keyword evidence="3" id="KW-1185">Reference proteome</keyword>
<dbReference type="Proteomes" id="UP000037035">
    <property type="component" value="Unassembled WGS sequence"/>
</dbReference>
<feature type="region of interest" description="Disordered" evidence="1">
    <location>
        <begin position="208"/>
        <end position="230"/>
    </location>
</feature>
<organism evidence="2 3">
    <name type="scientific">Puccinia sorghi</name>
    <dbReference type="NCBI Taxonomy" id="27349"/>
    <lineage>
        <taxon>Eukaryota</taxon>
        <taxon>Fungi</taxon>
        <taxon>Dikarya</taxon>
        <taxon>Basidiomycota</taxon>
        <taxon>Pucciniomycotina</taxon>
        <taxon>Pucciniomycetes</taxon>
        <taxon>Pucciniales</taxon>
        <taxon>Pucciniaceae</taxon>
        <taxon>Puccinia</taxon>
    </lineage>
</organism>
<name>A0A0L6V2V8_9BASI</name>
<comment type="caution">
    <text evidence="2">The sequence shown here is derived from an EMBL/GenBank/DDBJ whole genome shotgun (WGS) entry which is preliminary data.</text>
</comment>
<accession>A0A0L6V2V8</accession>
<reference evidence="2 3" key="1">
    <citation type="submission" date="2015-08" db="EMBL/GenBank/DDBJ databases">
        <title>Next Generation Sequencing and Analysis of the Genome of Puccinia sorghi L Schw, the Causal Agent of Maize Common Rust.</title>
        <authorList>
            <person name="Rochi L."/>
            <person name="Burguener G."/>
            <person name="Darino M."/>
            <person name="Turjanski A."/>
            <person name="Kreff E."/>
            <person name="Dieguez M.J."/>
            <person name="Sacco F."/>
        </authorList>
    </citation>
    <scope>NUCLEOTIDE SEQUENCE [LARGE SCALE GENOMIC DNA]</scope>
    <source>
        <strain evidence="2 3">RO10H11247</strain>
    </source>
</reference>
<dbReference type="EMBL" id="LAVV01007690">
    <property type="protein sequence ID" value="KNZ55091.1"/>
    <property type="molecule type" value="Genomic_DNA"/>
</dbReference>
<feature type="region of interest" description="Disordered" evidence="1">
    <location>
        <begin position="1"/>
        <end position="175"/>
    </location>
</feature>
<feature type="compositionally biased region" description="Low complexity" evidence="1">
    <location>
        <begin position="141"/>
        <end position="157"/>
    </location>
</feature>
<dbReference type="AlphaFoldDB" id="A0A0L6V2V8"/>
<feature type="region of interest" description="Disordered" evidence="1">
    <location>
        <begin position="246"/>
        <end position="267"/>
    </location>
</feature>
<dbReference type="VEuPathDB" id="FungiDB:VP01_276g11"/>
<protein>
    <submittedName>
        <fullName evidence="2">Uncharacterized protein</fullName>
    </submittedName>
</protein>